<comment type="subcellular location">
    <subcellularLocation>
        <location evidence="2">Cytoplasm</location>
    </subcellularLocation>
</comment>
<evidence type="ECO:0000256" key="4">
    <source>
        <dbReference type="ARBA" id="ARBA00022490"/>
    </source>
</evidence>
<evidence type="ECO:0000256" key="6">
    <source>
        <dbReference type="ARBA" id="ARBA00022741"/>
    </source>
</evidence>
<evidence type="ECO:0000256" key="8">
    <source>
        <dbReference type="ARBA" id="ARBA00022840"/>
    </source>
</evidence>
<dbReference type="GO" id="GO:0015937">
    <property type="term" value="P:coenzyme A biosynthetic process"/>
    <property type="evidence" value="ECO:0007669"/>
    <property type="project" value="UniProtKB-KW"/>
</dbReference>
<comment type="cofactor">
    <cofactor evidence="1">
        <name>K(+)</name>
        <dbReference type="ChEBI" id="CHEBI:29103"/>
    </cofactor>
</comment>
<keyword evidence="6" id="KW-0547">Nucleotide-binding</keyword>
<evidence type="ECO:0000313" key="13">
    <source>
        <dbReference type="EMBL" id="VAW12721.1"/>
    </source>
</evidence>
<dbReference type="GO" id="GO:0005737">
    <property type="term" value="C:cytoplasm"/>
    <property type="evidence" value="ECO:0007669"/>
    <property type="project" value="UniProtKB-SubCell"/>
</dbReference>
<evidence type="ECO:0000256" key="12">
    <source>
        <dbReference type="ARBA" id="ARBA00040883"/>
    </source>
</evidence>
<dbReference type="InterPro" id="IPR004619">
    <property type="entry name" value="Type_III_PanK"/>
</dbReference>
<evidence type="ECO:0000256" key="3">
    <source>
        <dbReference type="ARBA" id="ARBA00011738"/>
    </source>
</evidence>
<evidence type="ECO:0000256" key="2">
    <source>
        <dbReference type="ARBA" id="ARBA00004496"/>
    </source>
</evidence>
<dbReference type="EMBL" id="UOEN01000122">
    <property type="protein sequence ID" value="VAW12721.1"/>
    <property type="molecule type" value="Genomic_DNA"/>
</dbReference>
<keyword evidence="9" id="KW-0630">Potassium</keyword>
<dbReference type="PANTHER" id="PTHR34265:SF1">
    <property type="entry name" value="TYPE III PANTOTHENATE KINASE"/>
    <property type="match status" value="1"/>
</dbReference>
<keyword evidence="5 13" id="KW-0808">Transferase</keyword>
<dbReference type="GO" id="GO:0004594">
    <property type="term" value="F:pantothenate kinase activity"/>
    <property type="evidence" value="ECO:0007669"/>
    <property type="project" value="InterPro"/>
</dbReference>
<dbReference type="GO" id="GO:0005524">
    <property type="term" value="F:ATP binding"/>
    <property type="evidence" value="ECO:0007669"/>
    <property type="project" value="UniProtKB-KW"/>
</dbReference>
<accession>A0A3B0T1W1</accession>
<dbReference type="AlphaFoldDB" id="A0A3B0T1W1"/>
<evidence type="ECO:0000256" key="10">
    <source>
        <dbReference type="ARBA" id="ARBA00022993"/>
    </source>
</evidence>
<dbReference type="SUPFAM" id="SSF53067">
    <property type="entry name" value="Actin-like ATPase domain"/>
    <property type="match status" value="2"/>
</dbReference>
<comment type="subunit">
    <text evidence="3">Homodimer.</text>
</comment>
<dbReference type="InterPro" id="IPR043129">
    <property type="entry name" value="ATPase_NBD"/>
</dbReference>
<evidence type="ECO:0000256" key="1">
    <source>
        <dbReference type="ARBA" id="ARBA00001958"/>
    </source>
</evidence>
<keyword evidence="4" id="KW-0963">Cytoplasm</keyword>
<dbReference type="Gene3D" id="3.30.420.40">
    <property type="match status" value="2"/>
</dbReference>
<organism evidence="13">
    <name type="scientific">hydrothermal vent metagenome</name>
    <dbReference type="NCBI Taxonomy" id="652676"/>
    <lineage>
        <taxon>unclassified sequences</taxon>
        <taxon>metagenomes</taxon>
        <taxon>ecological metagenomes</taxon>
    </lineage>
</organism>
<evidence type="ECO:0000256" key="9">
    <source>
        <dbReference type="ARBA" id="ARBA00022958"/>
    </source>
</evidence>
<comment type="similarity">
    <text evidence="11">Belongs to the type III pantothenate kinase family.</text>
</comment>
<dbReference type="NCBIfam" id="NF009855">
    <property type="entry name" value="PRK13321.1"/>
    <property type="match status" value="1"/>
</dbReference>
<keyword evidence="10" id="KW-0173">Coenzyme A biosynthesis</keyword>
<evidence type="ECO:0000256" key="5">
    <source>
        <dbReference type="ARBA" id="ARBA00022679"/>
    </source>
</evidence>
<name>A0A3B0T1W1_9ZZZZ</name>
<dbReference type="PANTHER" id="PTHR34265">
    <property type="entry name" value="TYPE III PANTOTHENATE KINASE"/>
    <property type="match status" value="1"/>
</dbReference>
<evidence type="ECO:0000256" key="11">
    <source>
        <dbReference type="ARBA" id="ARBA00038036"/>
    </source>
</evidence>
<keyword evidence="7 13" id="KW-0418">Kinase</keyword>
<gene>
    <name evidence="13" type="ORF">MNBD_BACTEROID05-166</name>
</gene>
<proteinExistence type="inferred from homology"/>
<reference evidence="13" key="1">
    <citation type="submission" date="2018-06" db="EMBL/GenBank/DDBJ databases">
        <authorList>
            <person name="Zhirakovskaya E."/>
        </authorList>
    </citation>
    <scope>NUCLEOTIDE SEQUENCE</scope>
</reference>
<protein>
    <recommendedName>
        <fullName evidence="12">Type III pantothenate kinase</fullName>
    </recommendedName>
</protein>
<dbReference type="CDD" id="cd24015">
    <property type="entry name" value="ASKHA_NBD_PanK-III"/>
    <property type="match status" value="1"/>
</dbReference>
<dbReference type="NCBIfam" id="TIGR00671">
    <property type="entry name" value="baf"/>
    <property type="match status" value="1"/>
</dbReference>
<dbReference type="HAMAP" id="MF_01274">
    <property type="entry name" value="Pantothen_kinase_3"/>
    <property type="match status" value="1"/>
</dbReference>
<sequence length="252" mass="27482">MSLLAVDIGNTSISFGVVFSKKIKSYSCDVGGSKLLLSKNLTTLFRKIHRENKNVEKVVVCSVVPRLNSLVRKVIVDQFKIRPVFIGKDLIIPIKNKYRNPQDVGADRLVCAYAAKILYGAPTIVIDFGTAITFDVVNKKGEYEGGIIVPGMRLSAESLSQKGAMLPSIKDIKPPKTIVGKTTVDSILSGLFYGYGAMSSGLINQLNQLEKGKIQVVVTGGYASLMKKFISAQKPIIDKNLVFRGIKLLSEL</sequence>
<dbReference type="Pfam" id="PF03309">
    <property type="entry name" value="Pan_kinase"/>
    <property type="match status" value="1"/>
</dbReference>
<keyword evidence="8" id="KW-0067">ATP-binding</keyword>
<evidence type="ECO:0000256" key="7">
    <source>
        <dbReference type="ARBA" id="ARBA00022777"/>
    </source>
</evidence>